<dbReference type="AlphaFoldDB" id="A0A3P7KJA9"/>
<dbReference type="Proteomes" id="UP000270094">
    <property type="component" value="Unassembled WGS sequence"/>
</dbReference>
<gene>
    <name evidence="2" type="ORF">SVUK_LOCUS3086</name>
</gene>
<evidence type="ECO:0000313" key="3">
    <source>
        <dbReference type="Proteomes" id="UP000270094"/>
    </source>
</evidence>
<name>A0A3P7KJA9_STRVU</name>
<dbReference type="EMBL" id="UYYB01007609">
    <property type="protein sequence ID" value="VDM68088.1"/>
    <property type="molecule type" value="Genomic_DNA"/>
</dbReference>
<sequence>MLCESENIAESVTCMITDEGENRESDSPGPSLKRPCLSSPGDARKRPHLDAAASEAPCEGLFSNPIHQCLKYKK</sequence>
<reference evidence="2 3" key="1">
    <citation type="submission" date="2018-11" db="EMBL/GenBank/DDBJ databases">
        <authorList>
            <consortium name="Pathogen Informatics"/>
        </authorList>
    </citation>
    <scope>NUCLEOTIDE SEQUENCE [LARGE SCALE GENOMIC DNA]</scope>
</reference>
<accession>A0A3P7KJA9</accession>
<organism evidence="2 3">
    <name type="scientific">Strongylus vulgaris</name>
    <name type="common">Blood worm</name>
    <dbReference type="NCBI Taxonomy" id="40348"/>
    <lineage>
        <taxon>Eukaryota</taxon>
        <taxon>Metazoa</taxon>
        <taxon>Ecdysozoa</taxon>
        <taxon>Nematoda</taxon>
        <taxon>Chromadorea</taxon>
        <taxon>Rhabditida</taxon>
        <taxon>Rhabditina</taxon>
        <taxon>Rhabditomorpha</taxon>
        <taxon>Strongyloidea</taxon>
        <taxon>Strongylidae</taxon>
        <taxon>Strongylus</taxon>
    </lineage>
</organism>
<protein>
    <submittedName>
        <fullName evidence="2">Uncharacterized protein</fullName>
    </submittedName>
</protein>
<evidence type="ECO:0000256" key="1">
    <source>
        <dbReference type="SAM" id="MobiDB-lite"/>
    </source>
</evidence>
<evidence type="ECO:0000313" key="2">
    <source>
        <dbReference type="EMBL" id="VDM68088.1"/>
    </source>
</evidence>
<feature type="region of interest" description="Disordered" evidence="1">
    <location>
        <begin position="14"/>
        <end position="50"/>
    </location>
</feature>
<proteinExistence type="predicted"/>
<keyword evidence="3" id="KW-1185">Reference proteome</keyword>